<feature type="transmembrane region" description="Helical" evidence="4">
    <location>
        <begin position="62"/>
        <end position="82"/>
    </location>
</feature>
<sequence>MSRKEKDSWEKVDLKEKQITGCLKEASIFRDVPEKQLAELAGACFSFFIKRGGYIYRRDRDVPYMVIIYSGCALVYIGFEGTEEMLVKIRRRGDYIGEMGVLGNQPQPCNVIAQEDTIAVLIPKLAFCEFLKKNHNVVSALFQDLIGRINQSSRKLINTIYMEADGKLAYSIARLMVSAQKCEEGMYITVSQKNLAMASGLSRQSVARVLTHWKQENWIMTRRNKIIILNQDAILNTIVLNEMK</sequence>
<dbReference type="GO" id="GO:0003677">
    <property type="term" value="F:DNA binding"/>
    <property type="evidence" value="ECO:0007669"/>
    <property type="project" value="UniProtKB-KW"/>
</dbReference>
<name>A0A2Y9BI71_9FIRM</name>
<protein>
    <submittedName>
        <fullName evidence="7">CRP-like cAMP-binding protein</fullName>
    </submittedName>
</protein>
<dbReference type="PROSITE" id="PS51063">
    <property type="entry name" value="HTH_CRP_2"/>
    <property type="match status" value="1"/>
</dbReference>
<keyword evidence="3" id="KW-0804">Transcription</keyword>
<keyword evidence="4" id="KW-0472">Membrane</keyword>
<evidence type="ECO:0000259" key="5">
    <source>
        <dbReference type="PROSITE" id="PS50042"/>
    </source>
</evidence>
<dbReference type="OrthoDB" id="9798104at2"/>
<evidence type="ECO:0000256" key="2">
    <source>
        <dbReference type="ARBA" id="ARBA00023125"/>
    </source>
</evidence>
<feature type="domain" description="Cyclic nucleotide-binding" evidence="5">
    <location>
        <begin position="28"/>
        <end position="148"/>
    </location>
</feature>
<dbReference type="EMBL" id="QGDL01000014">
    <property type="protein sequence ID" value="PWJ23439.1"/>
    <property type="molecule type" value="Genomic_DNA"/>
</dbReference>
<evidence type="ECO:0000259" key="6">
    <source>
        <dbReference type="PROSITE" id="PS51063"/>
    </source>
</evidence>
<dbReference type="CDD" id="cd00038">
    <property type="entry name" value="CAP_ED"/>
    <property type="match status" value="1"/>
</dbReference>
<feature type="domain" description="HTH crp-type" evidence="6">
    <location>
        <begin position="162"/>
        <end position="232"/>
    </location>
</feature>
<dbReference type="GO" id="GO:0006355">
    <property type="term" value="P:regulation of DNA-templated transcription"/>
    <property type="evidence" value="ECO:0007669"/>
    <property type="project" value="InterPro"/>
</dbReference>
<dbReference type="SUPFAM" id="SSF46785">
    <property type="entry name" value="Winged helix' DNA-binding domain"/>
    <property type="match status" value="1"/>
</dbReference>
<accession>A0A2Y9BI71</accession>
<evidence type="ECO:0000256" key="3">
    <source>
        <dbReference type="ARBA" id="ARBA00023163"/>
    </source>
</evidence>
<evidence type="ECO:0000313" key="7">
    <source>
        <dbReference type="EMBL" id="PWJ23439.1"/>
    </source>
</evidence>
<dbReference type="Gene3D" id="2.60.120.10">
    <property type="entry name" value="Jelly Rolls"/>
    <property type="match status" value="1"/>
</dbReference>
<keyword evidence="4" id="KW-1133">Transmembrane helix</keyword>
<dbReference type="AlphaFoldDB" id="A0A2Y9BI71"/>
<dbReference type="SMART" id="SM00419">
    <property type="entry name" value="HTH_CRP"/>
    <property type="match status" value="1"/>
</dbReference>
<dbReference type="InterPro" id="IPR036390">
    <property type="entry name" value="WH_DNA-bd_sf"/>
</dbReference>
<organism evidence="7 8">
    <name type="scientific">Faecalicatena orotica</name>
    <dbReference type="NCBI Taxonomy" id="1544"/>
    <lineage>
        <taxon>Bacteria</taxon>
        <taxon>Bacillati</taxon>
        <taxon>Bacillota</taxon>
        <taxon>Clostridia</taxon>
        <taxon>Lachnospirales</taxon>
        <taxon>Lachnospiraceae</taxon>
        <taxon>Faecalicatena</taxon>
    </lineage>
</organism>
<evidence type="ECO:0000256" key="1">
    <source>
        <dbReference type="ARBA" id="ARBA00023015"/>
    </source>
</evidence>
<dbReference type="Proteomes" id="UP000245845">
    <property type="component" value="Unassembled WGS sequence"/>
</dbReference>
<dbReference type="PROSITE" id="PS50042">
    <property type="entry name" value="CNMP_BINDING_3"/>
    <property type="match status" value="1"/>
</dbReference>
<dbReference type="Pfam" id="PF00027">
    <property type="entry name" value="cNMP_binding"/>
    <property type="match status" value="1"/>
</dbReference>
<keyword evidence="8" id="KW-1185">Reference proteome</keyword>
<comment type="caution">
    <text evidence="7">The sequence shown here is derived from an EMBL/GenBank/DDBJ whole genome shotgun (WGS) entry which is preliminary data.</text>
</comment>
<evidence type="ECO:0000256" key="4">
    <source>
        <dbReference type="SAM" id="Phobius"/>
    </source>
</evidence>
<proteinExistence type="predicted"/>
<keyword evidence="4" id="KW-0812">Transmembrane</keyword>
<dbReference type="InterPro" id="IPR012318">
    <property type="entry name" value="HTH_CRP"/>
</dbReference>
<dbReference type="SMART" id="SM00100">
    <property type="entry name" value="cNMP"/>
    <property type="match status" value="1"/>
</dbReference>
<gene>
    <name evidence="7" type="ORF">A8806_11465</name>
</gene>
<dbReference type="SUPFAM" id="SSF51206">
    <property type="entry name" value="cAMP-binding domain-like"/>
    <property type="match status" value="1"/>
</dbReference>
<dbReference type="InterPro" id="IPR014710">
    <property type="entry name" value="RmlC-like_jellyroll"/>
</dbReference>
<keyword evidence="2" id="KW-0238">DNA-binding</keyword>
<dbReference type="InterPro" id="IPR036388">
    <property type="entry name" value="WH-like_DNA-bd_sf"/>
</dbReference>
<dbReference type="InterPro" id="IPR000595">
    <property type="entry name" value="cNMP-bd_dom"/>
</dbReference>
<reference evidence="7 8" key="1">
    <citation type="submission" date="2018-05" db="EMBL/GenBank/DDBJ databases">
        <title>The Hungate 1000. A catalogue of reference genomes from the rumen microbiome.</title>
        <authorList>
            <person name="Kelly W."/>
        </authorList>
    </citation>
    <scope>NUCLEOTIDE SEQUENCE [LARGE SCALE GENOMIC DNA]</scope>
    <source>
        <strain evidence="7 8">NLAE-zl-C242</strain>
    </source>
</reference>
<dbReference type="Pfam" id="PF13545">
    <property type="entry name" value="HTH_Crp_2"/>
    <property type="match status" value="1"/>
</dbReference>
<evidence type="ECO:0000313" key="8">
    <source>
        <dbReference type="Proteomes" id="UP000245845"/>
    </source>
</evidence>
<dbReference type="InterPro" id="IPR018490">
    <property type="entry name" value="cNMP-bd_dom_sf"/>
</dbReference>
<dbReference type="Gene3D" id="1.10.10.10">
    <property type="entry name" value="Winged helix-like DNA-binding domain superfamily/Winged helix DNA-binding domain"/>
    <property type="match status" value="1"/>
</dbReference>
<keyword evidence="1" id="KW-0805">Transcription regulation</keyword>
<dbReference type="RefSeq" id="WP_109732960.1">
    <property type="nucleotide sequence ID" value="NZ_BAAACK010000015.1"/>
</dbReference>